<evidence type="ECO:0000256" key="2">
    <source>
        <dbReference type="ARBA" id="ARBA00023239"/>
    </source>
</evidence>
<accession>A0A3B1AMU8</accession>
<dbReference type="Pfam" id="PF01168">
    <property type="entry name" value="Ala_racemase_N"/>
    <property type="match status" value="1"/>
</dbReference>
<dbReference type="AlphaFoldDB" id="A0A3B1AMU8"/>
<dbReference type="Gene3D" id="3.20.20.10">
    <property type="entry name" value="Alanine racemase"/>
    <property type="match status" value="1"/>
</dbReference>
<reference evidence="4" key="1">
    <citation type="submission" date="2018-06" db="EMBL/GenBank/DDBJ databases">
        <authorList>
            <person name="Zhirakovskaya E."/>
        </authorList>
    </citation>
    <scope>NUCLEOTIDE SEQUENCE</scope>
</reference>
<dbReference type="GO" id="GO:0036088">
    <property type="term" value="P:D-serine catabolic process"/>
    <property type="evidence" value="ECO:0007669"/>
    <property type="project" value="TreeGrafter"/>
</dbReference>
<dbReference type="InterPro" id="IPR051466">
    <property type="entry name" value="D-amino_acid_metab_enzyme"/>
</dbReference>
<dbReference type="EC" id="4.3.1.-" evidence="4"/>
<dbReference type="Gene3D" id="2.40.37.20">
    <property type="entry name" value="D-serine dehydratase-like domain"/>
    <property type="match status" value="1"/>
</dbReference>
<evidence type="ECO:0000313" key="4">
    <source>
        <dbReference type="EMBL" id="VAX05072.1"/>
    </source>
</evidence>
<name>A0A3B1AMU8_9ZZZZ</name>
<dbReference type="PANTHER" id="PTHR28004">
    <property type="entry name" value="ZGC:162816-RELATED"/>
    <property type="match status" value="1"/>
</dbReference>
<sequence>MFDGGIGPITVSTLKEAEFFLKGGFRDILYAVSIVPSKCRRVHDLMRAGMRPDDPVVMAITRLLHESPGANFLGYLTHAGDSYNCPNISAIKKHAVQERDAVVKCAEAAQEIGITPKIVSMGSTPTATFSEDLTGIDEVRAGVFTFQDLFQANLGVCQTGDIALSVLTTVISHKKDQNRIIIDAGGMALSKDRGTAGQKNDHKFGLVCTVESGEVIDDLIVESANQEHGIITSRSGRDIDFSRYPIGRLLSILPNHVCMTAAAHDEYHIYGNKQEILHIWHRCHGW</sequence>
<evidence type="ECO:0000259" key="3">
    <source>
        <dbReference type="SMART" id="SM01119"/>
    </source>
</evidence>
<dbReference type="InterPro" id="IPR042208">
    <property type="entry name" value="D-ser_dehydrat-like_sf"/>
</dbReference>
<dbReference type="SMART" id="SM01119">
    <property type="entry name" value="D-ser_dehydrat"/>
    <property type="match status" value="1"/>
</dbReference>
<protein>
    <submittedName>
        <fullName evidence="4">D-threo-3-hydroxyaspartate ammonia-lyase</fullName>
        <ecNumber evidence="4">4.3.1.-</ecNumber>
    </submittedName>
</protein>
<organism evidence="4">
    <name type="scientific">hydrothermal vent metagenome</name>
    <dbReference type="NCBI Taxonomy" id="652676"/>
    <lineage>
        <taxon>unclassified sequences</taxon>
        <taxon>metagenomes</taxon>
        <taxon>ecological metagenomes</taxon>
    </lineage>
</organism>
<dbReference type="GO" id="GO:0008721">
    <property type="term" value="F:D-serine ammonia-lyase activity"/>
    <property type="evidence" value="ECO:0007669"/>
    <property type="project" value="TreeGrafter"/>
</dbReference>
<dbReference type="InterPro" id="IPR001608">
    <property type="entry name" value="Ala_racemase_N"/>
</dbReference>
<dbReference type="SUPFAM" id="SSF51419">
    <property type="entry name" value="PLP-binding barrel"/>
    <property type="match status" value="1"/>
</dbReference>
<dbReference type="EMBL" id="UOFW01000122">
    <property type="protein sequence ID" value="VAX05072.1"/>
    <property type="molecule type" value="Genomic_DNA"/>
</dbReference>
<proteinExistence type="inferred from homology"/>
<dbReference type="PANTHER" id="PTHR28004:SF2">
    <property type="entry name" value="D-SERINE DEHYDRATASE"/>
    <property type="match status" value="1"/>
</dbReference>
<evidence type="ECO:0000256" key="1">
    <source>
        <dbReference type="ARBA" id="ARBA00005323"/>
    </source>
</evidence>
<dbReference type="Pfam" id="PF14031">
    <property type="entry name" value="D-ser_dehydrat"/>
    <property type="match status" value="1"/>
</dbReference>
<gene>
    <name evidence="4" type="ORF">MNBD_ALPHA03-114</name>
</gene>
<keyword evidence="2 4" id="KW-0456">Lyase</keyword>
<dbReference type="InterPro" id="IPR026956">
    <property type="entry name" value="D-ser_dehydrat-like_dom"/>
</dbReference>
<comment type="similarity">
    <text evidence="1">Belongs to the DSD1 family.</text>
</comment>
<feature type="domain" description="D-serine dehydratase-like" evidence="3">
    <location>
        <begin position="163"/>
        <end position="271"/>
    </location>
</feature>
<dbReference type="InterPro" id="IPR029066">
    <property type="entry name" value="PLP-binding_barrel"/>
</dbReference>